<keyword evidence="11" id="KW-1185">Reference proteome</keyword>
<keyword evidence="3" id="KW-0479">Metal-binding</keyword>
<feature type="region of interest" description="Disordered" evidence="8">
    <location>
        <begin position="340"/>
        <end position="405"/>
    </location>
</feature>
<dbReference type="AlphaFoldDB" id="U1HWR5"/>
<keyword evidence="2" id="KW-0812">Transmembrane</keyword>
<evidence type="ECO:0000256" key="8">
    <source>
        <dbReference type="SAM" id="MobiDB-lite"/>
    </source>
</evidence>
<dbReference type="eggNOG" id="KOG3053">
    <property type="taxonomic scope" value="Eukaryota"/>
</dbReference>
<keyword evidence="5" id="KW-0862">Zinc</keyword>
<sequence length="553" mass="61106">MASVPPRQSPRSISPTSQRQYPPETSSPDEHFAASMISEDSQTVLLDNPIPKTKDENSTETSQPHRPPAPSRSSTLSIKKCWICICDSTEDDPTHPPQWRSPCTCNLTAHEACLLDWVADLENPRSRRGGGPPKKIQCPQCKSEIKIARPRSLVLSGVKAWERLTGTLTLPGMAGVLGTTIWAGCFYHGLHSVRVVFGEREAMQLYARANRHWGWLSAYALIPVSLIAARTHYADFVLPGSTIFLFATQLSEKFAIDWTIWPPRPSTVFGCLPVVRNCYNYLYEKAFGNLNRKWLQEIQPRHGQDGEGNEADHANDAAAAVDDIADGDVVLELNLEIGVEDDEDEEQPEQQQQQGARPDGQPGNREEVQPAAAENAPPVANQAANNNPPANANANPGPAPQPALLNRRPNEILTDTSSVFLTTLGALLFPSIAAGMGELLHHTLPLSLVKPSSSFTFFRNSGRERLLRTKWGRSVVGGCLFVVLKDALVLYVRWMMAKNHRGRKIMDFDKGRKEDRGTLHGLRWGTWRELGAHRSAYDTTMLPGGLFEHNLGG</sequence>
<evidence type="ECO:0000256" key="3">
    <source>
        <dbReference type="ARBA" id="ARBA00022723"/>
    </source>
</evidence>
<feature type="domain" description="RING-CH-type" evidence="9">
    <location>
        <begin position="73"/>
        <end position="148"/>
    </location>
</feature>
<dbReference type="OMA" id="DFDLWPP"/>
<evidence type="ECO:0000313" key="11">
    <source>
        <dbReference type="Proteomes" id="UP000019373"/>
    </source>
</evidence>
<evidence type="ECO:0000313" key="10">
    <source>
        <dbReference type="EMBL" id="ERF75215.1"/>
    </source>
</evidence>
<name>U1HWR5_ENDPU</name>
<protein>
    <recommendedName>
        <fullName evidence="9">RING-CH-type domain-containing protein</fullName>
    </recommendedName>
</protein>
<feature type="region of interest" description="Disordered" evidence="8">
    <location>
        <begin position="1"/>
        <end position="74"/>
    </location>
</feature>
<dbReference type="InterPro" id="IPR013083">
    <property type="entry name" value="Znf_RING/FYVE/PHD"/>
</dbReference>
<gene>
    <name evidence="10" type="ORF">EPUS_00007</name>
</gene>
<dbReference type="SUPFAM" id="SSF57850">
    <property type="entry name" value="RING/U-box"/>
    <property type="match status" value="1"/>
</dbReference>
<dbReference type="HOGENOM" id="CLU_026793_0_0_1"/>
<dbReference type="PROSITE" id="PS51292">
    <property type="entry name" value="ZF_RING_CH"/>
    <property type="match status" value="1"/>
</dbReference>
<organism evidence="10 11">
    <name type="scientific">Endocarpon pusillum (strain Z07020 / HMAS-L-300199)</name>
    <name type="common">Lichen-forming fungus</name>
    <dbReference type="NCBI Taxonomy" id="1263415"/>
    <lineage>
        <taxon>Eukaryota</taxon>
        <taxon>Fungi</taxon>
        <taxon>Dikarya</taxon>
        <taxon>Ascomycota</taxon>
        <taxon>Pezizomycotina</taxon>
        <taxon>Eurotiomycetes</taxon>
        <taxon>Chaetothyriomycetidae</taxon>
        <taxon>Verrucariales</taxon>
        <taxon>Verrucariaceae</taxon>
        <taxon>Endocarpon</taxon>
    </lineage>
</organism>
<keyword evidence="6" id="KW-1133">Transmembrane helix</keyword>
<dbReference type="GO" id="GO:0016020">
    <property type="term" value="C:membrane"/>
    <property type="evidence" value="ECO:0007669"/>
    <property type="project" value="UniProtKB-SubCell"/>
</dbReference>
<evidence type="ECO:0000256" key="2">
    <source>
        <dbReference type="ARBA" id="ARBA00022692"/>
    </source>
</evidence>
<reference evidence="11" key="1">
    <citation type="journal article" date="2014" name="BMC Genomics">
        <title>Genome characteristics reveal the impact of lichenization on lichen-forming fungus Endocarpon pusillum Hedwig (Verrucariales, Ascomycota).</title>
        <authorList>
            <person name="Wang Y.-Y."/>
            <person name="Liu B."/>
            <person name="Zhang X.-Y."/>
            <person name="Zhou Q.-M."/>
            <person name="Zhang T."/>
            <person name="Li H."/>
            <person name="Yu Y.-F."/>
            <person name="Zhang X.-L."/>
            <person name="Hao X.-Y."/>
            <person name="Wang M."/>
            <person name="Wang L."/>
            <person name="Wei J.-C."/>
        </authorList>
    </citation>
    <scope>NUCLEOTIDE SEQUENCE [LARGE SCALE GENOMIC DNA]</scope>
    <source>
        <strain evidence="11">Z07020 / HMAS-L-300199</strain>
    </source>
</reference>
<proteinExistence type="predicted"/>
<dbReference type="InterPro" id="IPR011016">
    <property type="entry name" value="Znf_RING-CH"/>
</dbReference>
<dbReference type="RefSeq" id="XP_007787227.1">
    <property type="nucleotide sequence ID" value="XM_007789037.1"/>
</dbReference>
<dbReference type="Proteomes" id="UP000019373">
    <property type="component" value="Unassembled WGS sequence"/>
</dbReference>
<evidence type="ECO:0000256" key="4">
    <source>
        <dbReference type="ARBA" id="ARBA00022771"/>
    </source>
</evidence>
<keyword evidence="7" id="KW-0472">Membrane</keyword>
<evidence type="ECO:0000256" key="7">
    <source>
        <dbReference type="ARBA" id="ARBA00023136"/>
    </source>
</evidence>
<evidence type="ECO:0000259" key="9">
    <source>
        <dbReference type="PROSITE" id="PS51292"/>
    </source>
</evidence>
<dbReference type="PANTHER" id="PTHR46283">
    <property type="entry name" value="E3 UBIQUITIN-PROTEIN LIGASE MARCH5"/>
    <property type="match status" value="1"/>
</dbReference>
<dbReference type="GO" id="GO:0008270">
    <property type="term" value="F:zinc ion binding"/>
    <property type="evidence" value="ECO:0007669"/>
    <property type="project" value="UniProtKB-KW"/>
</dbReference>
<accession>U1HWR5</accession>
<keyword evidence="4" id="KW-0863">Zinc-finger</keyword>
<evidence type="ECO:0000256" key="5">
    <source>
        <dbReference type="ARBA" id="ARBA00022833"/>
    </source>
</evidence>
<dbReference type="EMBL" id="KE720815">
    <property type="protein sequence ID" value="ERF75215.1"/>
    <property type="molecule type" value="Genomic_DNA"/>
</dbReference>
<evidence type="ECO:0000256" key="1">
    <source>
        <dbReference type="ARBA" id="ARBA00004141"/>
    </source>
</evidence>
<dbReference type="OrthoDB" id="5817083at2759"/>
<evidence type="ECO:0000256" key="6">
    <source>
        <dbReference type="ARBA" id="ARBA00022989"/>
    </source>
</evidence>
<feature type="compositionally biased region" description="Polar residues" evidence="8">
    <location>
        <begin position="9"/>
        <end position="26"/>
    </location>
</feature>
<dbReference type="GeneID" id="19235072"/>
<comment type="subcellular location">
    <subcellularLocation>
        <location evidence="1">Membrane</location>
        <topology evidence="1">Multi-pass membrane protein</topology>
    </subcellularLocation>
</comment>
<feature type="compositionally biased region" description="Low complexity" evidence="8">
    <location>
        <begin position="349"/>
        <end position="396"/>
    </location>
</feature>
<dbReference type="Gene3D" id="3.30.40.10">
    <property type="entry name" value="Zinc/RING finger domain, C3HC4 (zinc finger)"/>
    <property type="match status" value="1"/>
</dbReference>